<feature type="domain" description="Major facilitator superfamily (MFS) profile" evidence="8">
    <location>
        <begin position="6"/>
        <end position="395"/>
    </location>
</feature>
<dbReference type="PANTHER" id="PTHR23517">
    <property type="entry name" value="RESISTANCE PROTEIN MDTM, PUTATIVE-RELATED-RELATED"/>
    <property type="match status" value="1"/>
</dbReference>
<dbReference type="InterPro" id="IPR036259">
    <property type="entry name" value="MFS_trans_sf"/>
</dbReference>
<evidence type="ECO:0000259" key="8">
    <source>
        <dbReference type="PROSITE" id="PS50850"/>
    </source>
</evidence>
<proteinExistence type="predicted"/>
<dbReference type="eggNOG" id="COG0477">
    <property type="taxonomic scope" value="Bacteria"/>
</dbReference>
<feature type="transmembrane region" description="Helical" evidence="7">
    <location>
        <begin position="40"/>
        <end position="65"/>
    </location>
</feature>
<accession>H5X7F2</accession>
<comment type="subcellular location">
    <subcellularLocation>
        <location evidence="1">Cell membrane</location>
        <topology evidence="1">Multi-pass membrane protein</topology>
    </subcellularLocation>
</comment>
<evidence type="ECO:0000256" key="3">
    <source>
        <dbReference type="ARBA" id="ARBA00022475"/>
    </source>
</evidence>
<evidence type="ECO:0000313" key="10">
    <source>
        <dbReference type="Proteomes" id="UP000004926"/>
    </source>
</evidence>
<feature type="transmembrane region" description="Helical" evidence="7">
    <location>
        <begin position="130"/>
        <end position="155"/>
    </location>
</feature>
<evidence type="ECO:0000256" key="1">
    <source>
        <dbReference type="ARBA" id="ARBA00004651"/>
    </source>
</evidence>
<keyword evidence="6 7" id="KW-0472">Membrane</keyword>
<keyword evidence="4 7" id="KW-0812">Transmembrane</keyword>
<keyword evidence="3" id="KW-1003">Cell membrane</keyword>
<dbReference type="GO" id="GO:0005886">
    <property type="term" value="C:plasma membrane"/>
    <property type="evidence" value="ECO:0007669"/>
    <property type="project" value="UniProtKB-SubCell"/>
</dbReference>
<feature type="transmembrane region" description="Helical" evidence="7">
    <location>
        <begin position="96"/>
        <end position="118"/>
    </location>
</feature>
<dbReference type="PROSITE" id="PS50850">
    <property type="entry name" value="MFS"/>
    <property type="match status" value="1"/>
</dbReference>
<keyword evidence="5 7" id="KW-1133">Transmembrane helix</keyword>
<feature type="transmembrane region" description="Helical" evidence="7">
    <location>
        <begin position="161"/>
        <end position="182"/>
    </location>
</feature>
<evidence type="ECO:0000256" key="5">
    <source>
        <dbReference type="ARBA" id="ARBA00022989"/>
    </source>
</evidence>
<dbReference type="InterPro" id="IPR011701">
    <property type="entry name" value="MFS"/>
</dbReference>
<evidence type="ECO:0000313" key="9">
    <source>
        <dbReference type="EMBL" id="EHR50171.1"/>
    </source>
</evidence>
<dbReference type="InterPro" id="IPR020846">
    <property type="entry name" value="MFS_dom"/>
</dbReference>
<evidence type="ECO:0000256" key="7">
    <source>
        <dbReference type="SAM" id="Phobius"/>
    </source>
</evidence>
<reference evidence="9 10" key="1">
    <citation type="journal article" date="2012" name="Stand. Genomic Sci.">
        <title>Genome sequence of the ocean sediment bacterium Saccharomonospora marina type strain (XMU15(T)).</title>
        <authorList>
            <person name="Klenk H.P."/>
            <person name="Lu M."/>
            <person name="Lucas S."/>
            <person name="Lapidus A."/>
            <person name="Copeland A."/>
            <person name="Pitluck S."/>
            <person name="Goodwin L.A."/>
            <person name="Han C."/>
            <person name="Tapia R."/>
            <person name="Brambilla E.M."/>
            <person name="Potter G."/>
            <person name="Land M."/>
            <person name="Ivanova N."/>
            <person name="Rohde M."/>
            <person name="Goker M."/>
            <person name="Detter J.C."/>
            <person name="Li W.J."/>
            <person name="Kyrpides N.C."/>
            <person name="Woyke T."/>
        </authorList>
    </citation>
    <scope>NUCLEOTIDE SEQUENCE [LARGE SCALE GENOMIC DNA]</scope>
    <source>
        <strain evidence="9 10">XMU15</strain>
    </source>
</reference>
<organism evidence="9 10">
    <name type="scientific">Saccharomonospora marina XMU15</name>
    <dbReference type="NCBI Taxonomy" id="882083"/>
    <lineage>
        <taxon>Bacteria</taxon>
        <taxon>Bacillati</taxon>
        <taxon>Actinomycetota</taxon>
        <taxon>Actinomycetes</taxon>
        <taxon>Pseudonocardiales</taxon>
        <taxon>Pseudonocardiaceae</taxon>
        <taxon>Saccharomonospora</taxon>
    </lineage>
</organism>
<keyword evidence="10" id="KW-1185">Reference proteome</keyword>
<evidence type="ECO:0000256" key="4">
    <source>
        <dbReference type="ARBA" id="ARBA00022692"/>
    </source>
</evidence>
<dbReference type="AlphaFoldDB" id="H5X7F2"/>
<evidence type="ECO:0000256" key="6">
    <source>
        <dbReference type="ARBA" id="ARBA00023136"/>
    </source>
</evidence>
<dbReference type="InterPro" id="IPR050171">
    <property type="entry name" value="MFS_Transporters"/>
</dbReference>
<feature type="transmembrane region" description="Helical" evidence="7">
    <location>
        <begin position="301"/>
        <end position="328"/>
    </location>
</feature>
<feature type="transmembrane region" description="Helical" evidence="7">
    <location>
        <begin position="349"/>
        <end position="382"/>
    </location>
</feature>
<feature type="transmembrane region" description="Helical" evidence="7">
    <location>
        <begin position="274"/>
        <end position="295"/>
    </location>
</feature>
<dbReference type="HOGENOM" id="CLU_001265_10_10_11"/>
<dbReference type="Pfam" id="PF07690">
    <property type="entry name" value="MFS_1"/>
    <property type="match status" value="1"/>
</dbReference>
<dbReference type="Proteomes" id="UP000004926">
    <property type="component" value="Chromosome"/>
</dbReference>
<name>H5X7F2_9PSEU</name>
<sequence>MPWRRLLPTALIPNVLHGAAQGAAVPTIPLAAVSLTGSSATAALVAAMLTVGQLPLTLPAGWLVARFGERPAMLAGTAATGSGALCAYLASSPAILTLGVLLIGVGVAVFAMARHAWITASVAGVVRGRSLAALAGATRLGMFAGPFLAAAAFQLCGEARGGFLTVVAMSGLLAVVVSCVSFPKPDGGETEPRQSPNVLRTMWQRRDVLLRLGLTISVVSTMRHTRRILVPLVGTSVGLDDVTVAVVMGLASGVDFSLFYLGGVVADRWGRLPVALSALVGFGLSHLGLALATQLPAGQWWYLASTMVMAMANGWSGGVVATVGSDLADPRSPAPFLSSWRLTTELGSAVAPLAVAALAGAISLPAACAMLAILAGAGAAALPSSFRRHLPGELS</sequence>
<protein>
    <submittedName>
        <fullName evidence="9">Arabinose efflux permease family protein</fullName>
    </submittedName>
</protein>
<dbReference type="Gene3D" id="1.20.1250.20">
    <property type="entry name" value="MFS general substrate transporter like domains"/>
    <property type="match status" value="2"/>
</dbReference>
<gene>
    <name evidence="9" type="ORF">SacmaDRAFT_1912</name>
</gene>
<dbReference type="GO" id="GO:0022857">
    <property type="term" value="F:transmembrane transporter activity"/>
    <property type="evidence" value="ECO:0007669"/>
    <property type="project" value="InterPro"/>
</dbReference>
<dbReference type="STRING" id="882083.SacmaDRAFT_1912"/>
<evidence type="ECO:0000256" key="2">
    <source>
        <dbReference type="ARBA" id="ARBA00022448"/>
    </source>
</evidence>
<dbReference type="SUPFAM" id="SSF103473">
    <property type="entry name" value="MFS general substrate transporter"/>
    <property type="match status" value="1"/>
</dbReference>
<dbReference type="EMBL" id="CM001439">
    <property type="protein sequence ID" value="EHR50171.1"/>
    <property type="molecule type" value="Genomic_DNA"/>
</dbReference>
<keyword evidence="2" id="KW-0813">Transport</keyword>